<accession>A0ABZ3D828</accession>
<dbReference type="EMBL" id="CP152276">
    <property type="protein sequence ID" value="XAE43956.1"/>
    <property type="molecule type" value="Genomic_DNA"/>
</dbReference>
<name>A0ABZ3D828_9PROT</name>
<gene>
    <name evidence="2" type="ORF">AAC691_05855</name>
</gene>
<proteinExistence type="predicted"/>
<dbReference type="Proteomes" id="UP001449795">
    <property type="component" value="Chromosome"/>
</dbReference>
<keyword evidence="3" id="KW-1185">Reference proteome</keyword>
<evidence type="ECO:0008006" key="4">
    <source>
        <dbReference type="Google" id="ProtNLM"/>
    </source>
</evidence>
<evidence type="ECO:0000256" key="1">
    <source>
        <dbReference type="SAM" id="MobiDB-lite"/>
    </source>
</evidence>
<organism evidence="2 3">
    <name type="scientific">Nguyenibacter vanlangensis</name>
    <dbReference type="NCBI Taxonomy" id="1216886"/>
    <lineage>
        <taxon>Bacteria</taxon>
        <taxon>Pseudomonadati</taxon>
        <taxon>Pseudomonadota</taxon>
        <taxon>Alphaproteobacteria</taxon>
        <taxon>Acetobacterales</taxon>
        <taxon>Acetobacteraceae</taxon>
        <taxon>Nguyenibacter</taxon>
    </lineage>
</organism>
<sequence>MYDIRFPLAKGVTQKTVAARLDAIAGLRSESSTFWNWVTNAPAAPHRATRQRFRNPGRAGAGGDLDQFHG</sequence>
<evidence type="ECO:0000313" key="2">
    <source>
        <dbReference type="EMBL" id="XAE43956.1"/>
    </source>
</evidence>
<dbReference type="RefSeq" id="WP_342629288.1">
    <property type="nucleotide sequence ID" value="NZ_CP152276.1"/>
</dbReference>
<reference evidence="2 3" key="1">
    <citation type="submission" date="2024-04" db="EMBL/GenBank/DDBJ databases">
        <title>Complete genome sequence of Nguyenibacter vanlangesis HBCM-1154, a strain capable of nitrogen fixation, IAA production, and phosphorus solubilization isolated from sugarcane soil.</title>
        <authorList>
            <person name="MY HANH P."/>
        </authorList>
    </citation>
    <scope>NUCLEOTIDE SEQUENCE [LARGE SCALE GENOMIC DNA]</scope>
    <source>
        <strain evidence="2 3">HBCM 1154</strain>
    </source>
</reference>
<protein>
    <recommendedName>
        <fullName evidence="4">Transposase</fullName>
    </recommendedName>
</protein>
<evidence type="ECO:0000313" key="3">
    <source>
        <dbReference type="Proteomes" id="UP001449795"/>
    </source>
</evidence>
<feature type="region of interest" description="Disordered" evidence="1">
    <location>
        <begin position="46"/>
        <end position="70"/>
    </location>
</feature>